<feature type="domain" description="Sec39" evidence="6">
    <location>
        <begin position="171"/>
        <end position="915"/>
    </location>
</feature>
<proteinExistence type="predicted"/>
<evidence type="ECO:0000313" key="8">
    <source>
        <dbReference type="Proteomes" id="UP000193560"/>
    </source>
</evidence>
<keyword evidence="2" id="KW-0813">Transport</keyword>
<dbReference type="PANTHER" id="PTHR15922:SF2">
    <property type="entry name" value="NBAS SUBUNIT OF NRZ TETHERING COMPLEX"/>
    <property type="match status" value="1"/>
</dbReference>
<comment type="subcellular location">
    <subcellularLocation>
        <location evidence="1">Endoplasmic reticulum</location>
    </subcellularLocation>
</comment>
<dbReference type="GO" id="GO:0015031">
    <property type="term" value="P:protein transport"/>
    <property type="evidence" value="ECO:0007669"/>
    <property type="project" value="UniProtKB-KW"/>
</dbReference>
<feature type="region of interest" description="Disordered" evidence="5">
    <location>
        <begin position="253"/>
        <end position="283"/>
    </location>
</feature>
<dbReference type="InterPro" id="IPR013244">
    <property type="entry name" value="Sec39_domain"/>
</dbReference>
<dbReference type="OrthoDB" id="27490at2759"/>
<dbReference type="EMBL" id="MCGE01000002">
    <property type="protein sequence ID" value="ORZ24094.1"/>
    <property type="molecule type" value="Genomic_DNA"/>
</dbReference>
<dbReference type="PANTHER" id="PTHR15922">
    <property type="entry name" value="NEUROBLASTOMA-AMPLIFIED SEQUENCE"/>
    <property type="match status" value="1"/>
</dbReference>
<reference evidence="7 8" key="1">
    <citation type="submission" date="2016-07" db="EMBL/GenBank/DDBJ databases">
        <title>Pervasive Adenine N6-methylation of Active Genes in Fungi.</title>
        <authorList>
            <consortium name="DOE Joint Genome Institute"/>
            <person name="Mondo S.J."/>
            <person name="Dannebaum R.O."/>
            <person name="Kuo R.C."/>
            <person name="Labutti K."/>
            <person name="Haridas S."/>
            <person name="Kuo A."/>
            <person name="Salamov A."/>
            <person name="Ahrendt S.R."/>
            <person name="Lipzen A."/>
            <person name="Sullivan W."/>
            <person name="Andreopoulos W.B."/>
            <person name="Clum A."/>
            <person name="Lindquist E."/>
            <person name="Daum C."/>
            <person name="Ramamoorthy G.K."/>
            <person name="Gryganskyi A."/>
            <person name="Culley D."/>
            <person name="Magnuson J.K."/>
            <person name="James T.Y."/>
            <person name="O'Malley M.A."/>
            <person name="Stajich J.E."/>
            <person name="Spatafora J.W."/>
            <person name="Visel A."/>
            <person name="Grigoriev I.V."/>
        </authorList>
    </citation>
    <scope>NUCLEOTIDE SEQUENCE [LARGE SCALE GENOMIC DNA]</scope>
    <source>
        <strain evidence="7 8">NRRL 1336</strain>
    </source>
</reference>
<feature type="region of interest" description="Disordered" evidence="5">
    <location>
        <begin position="985"/>
        <end position="1023"/>
    </location>
</feature>
<protein>
    <submittedName>
        <fullName evidence="7">Secretory pathway protein Sec39-domain-containing protein</fullName>
    </submittedName>
</protein>
<keyword evidence="3" id="KW-0256">Endoplasmic reticulum</keyword>
<keyword evidence="4" id="KW-0653">Protein transport</keyword>
<dbReference type="Pfam" id="PF08314">
    <property type="entry name" value="Sec39"/>
    <property type="match status" value="1"/>
</dbReference>
<feature type="compositionally biased region" description="Basic and acidic residues" evidence="5">
    <location>
        <begin position="257"/>
        <end position="267"/>
    </location>
</feature>
<keyword evidence="8" id="KW-1185">Reference proteome</keyword>
<dbReference type="GO" id="GO:0070939">
    <property type="term" value="C:Dsl1/NZR complex"/>
    <property type="evidence" value="ECO:0007669"/>
    <property type="project" value="TreeGrafter"/>
</dbReference>
<dbReference type="GO" id="GO:0000149">
    <property type="term" value="F:SNARE binding"/>
    <property type="evidence" value="ECO:0007669"/>
    <property type="project" value="TreeGrafter"/>
</dbReference>
<evidence type="ECO:0000259" key="6">
    <source>
        <dbReference type="Pfam" id="PF08314"/>
    </source>
</evidence>
<feature type="compositionally biased region" description="Polar residues" evidence="5">
    <location>
        <begin position="985"/>
        <end position="1007"/>
    </location>
</feature>
<evidence type="ECO:0000256" key="1">
    <source>
        <dbReference type="ARBA" id="ARBA00004240"/>
    </source>
</evidence>
<dbReference type="STRING" id="90262.A0A1X2IXQ1"/>
<evidence type="ECO:0000313" key="7">
    <source>
        <dbReference type="EMBL" id="ORZ24094.1"/>
    </source>
</evidence>
<gene>
    <name evidence="7" type="ORF">BCR42DRAFT_446067</name>
</gene>
<dbReference type="GO" id="GO:0006890">
    <property type="term" value="P:retrograde vesicle-mediated transport, Golgi to endoplasmic reticulum"/>
    <property type="evidence" value="ECO:0007669"/>
    <property type="project" value="InterPro"/>
</dbReference>
<evidence type="ECO:0000256" key="4">
    <source>
        <dbReference type="ARBA" id="ARBA00022927"/>
    </source>
</evidence>
<dbReference type="AlphaFoldDB" id="A0A1X2IXQ1"/>
<evidence type="ECO:0000256" key="3">
    <source>
        <dbReference type="ARBA" id="ARBA00022824"/>
    </source>
</evidence>
<name>A0A1X2IXQ1_9FUNG</name>
<dbReference type="Proteomes" id="UP000193560">
    <property type="component" value="Unassembled WGS sequence"/>
</dbReference>
<accession>A0A1X2IXQ1</accession>
<organism evidence="7 8">
    <name type="scientific">Absidia repens</name>
    <dbReference type="NCBI Taxonomy" id="90262"/>
    <lineage>
        <taxon>Eukaryota</taxon>
        <taxon>Fungi</taxon>
        <taxon>Fungi incertae sedis</taxon>
        <taxon>Mucoromycota</taxon>
        <taxon>Mucoromycotina</taxon>
        <taxon>Mucoromycetes</taxon>
        <taxon>Mucorales</taxon>
        <taxon>Cunninghamellaceae</taxon>
        <taxon>Absidia</taxon>
    </lineage>
</organism>
<evidence type="ECO:0000256" key="5">
    <source>
        <dbReference type="SAM" id="MobiDB-lite"/>
    </source>
</evidence>
<comment type="caution">
    <text evidence="7">The sequence shown here is derived from an EMBL/GenBank/DDBJ whole genome shotgun (WGS) entry which is preliminary data.</text>
</comment>
<sequence>MSDSSTHKDFMYHLTQGHYQAALDLGKELDIDMDVVYKAQWLSRLDELGSHLTKQDVDLLERIHDDAWVVAQCLQVVVDNETLQHHILQLGQTKTHLHTDTLLQTWQTQHHQNATQIITVQDTEKLWLGARRYFLQYMDRLQTFVKVWPTIAMNPSVFADAYSDFRDVNLVAQAIEFARTENNRALDALFMHHGDAILPQRLFILSQVPETVDPASFDLPHVTGEFEDAWVQEPWRPTQDPVELDWVQDLLLTNNDNHGDNGDDGDRGNTISTAEVDKNNNNTTTTTSSILLAAPEDAHYLSQLNQVVQTTDYPASADVIAQWYFNRARTMDSLGLASHALGLIRYAKAMGVPGMDDYVERYDWLCKFIYASSTLSESSSVMDLGSFEQLSAYDVLEGLLLHTNTKTVVQDMKRLALPWLDRYGKNKVSMENSNADDDDEEEDDERPAFLLYRWLLGLSLDHLDRYCAVFEASKPTLPMDERIIKDDCDLTRLVLAVVYSSDGSMEYLVRMFECLPITLDVDSDNTNDNTNTHGDVDMASLLPLAGTPMGLFTALQSVETAGLTEMMDTLQSHLMSAEVLARYHASVPLRWYLQQDQPVNVQRQLCIRMASQAAGGVESGGSQFDRDDDWRELLDDMLRLHDDGKGIFGKMQCSEIMEIFYSSLLRCGRFNLAKELVFGSRSMIEFEQAEKLVIDAEKEFFDNSTTGNMNTSNMKKAWDCLHVLPPTENIKKEMDLIEATHTLISVYQVNDKPGIVLMPIQLRQSNNRLDLISKLVNTRKGIYRQFKEVVSLTHKLGYQDNLLAEVTVLSMMAGAAMVDGEYTACYRLCQATVAKARSITPSSSNNNNSKSQKQYSKDYVEQVHQAAWQICFNLGKLDAWDDTLRRLDVLAMALTVCPVEYTHDILSVYQTLEQKQPLDNPLDILKLEATRYDDTMVLDNNHRNSMVGAGWQGLLGSAKRQWILGDLLKAGGGGGGLVNSSFQDDLSATTTRSPGSPPSLSTRTASTDELDADANYPGGKRKRDQLRDIVGGVGGWLFQQ</sequence>
<evidence type="ECO:0000256" key="2">
    <source>
        <dbReference type="ARBA" id="ARBA00022448"/>
    </source>
</evidence>